<dbReference type="OrthoDB" id="9779408at2"/>
<comment type="similarity">
    <text evidence="2 5">Belongs to the aldose epimerase family.</text>
</comment>
<dbReference type="AlphaFoldDB" id="A0A0J1IME3"/>
<keyword evidence="3 5" id="KW-0413">Isomerase</keyword>
<evidence type="ECO:0000256" key="7">
    <source>
        <dbReference type="PIRSR" id="PIRSR005096-2"/>
    </source>
</evidence>
<dbReference type="EC" id="5.1.3.3" evidence="5"/>
<dbReference type="Proteomes" id="UP000036045">
    <property type="component" value="Unassembled WGS sequence"/>
</dbReference>
<dbReference type="UniPathway" id="UPA00242"/>
<evidence type="ECO:0000313" key="9">
    <source>
        <dbReference type="EMBL" id="KLV27053.1"/>
    </source>
</evidence>
<dbReference type="PIRSF" id="PIRSF005096">
    <property type="entry name" value="GALM"/>
    <property type="match status" value="1"/>
</dbReference>
<dbReference type="SUPFAM" id="SSF74650">
    <property type="entry name" value="Galactose mutarotase-like"/>
    <property type="match status" value="1"/>
</dbReference>
<comment type="pathway">
    <text evidence="1 5">Carbohydrate metabolism; hexose metabolism.</text>
</comment>
<reference evidence="9 10" key="1">
    <citation type="submission" date="2015-05" db="EMBL/GenBank/DDBJ databases">
        <title>Whole genome sequence and identification of bacterial endophytes from Costus igneus.</title>
        <authorList>
            <person name="Lee Y.P."/>
            <person name="Gan H.M."/>
            <person name="Eng W."/>
            <person name="Wheatley M.S."/>
            <person name="Caraballo A."/>
            <person name="Polter S."/>
            <person name="Savka M.A."/>
            <person name="Hudson A.O."/>
        </authorList>
    </citation>
    <scope>NUCLEOTIDE SEQUENCE [LARGE SCALE GENOMIC DNA]</scope>
    <source>
        <strain evidence="9 10">RIT379</strain>
    </source>
</reference>
<dbReference type="GO" id="GO:0033499">
    <property type="term" value="P:galactose catabolic process via UDP-galactose, Leloir pathway"/>
    <property type="evidence" value="ECO:0007669"/>
    <property type="project" value="TreeGrafter"/>
</dbReference>
<keyword evidence="4 5" id="KW-0119">Carbohydrate metabolism</keyword>
<evidence type="ECO:0000256" key="8">
    <source>
        <dbReference type="PIRSR" id="PIRSR005096-3"/>
    </source>
</evidence>
<dbReference type="CDD" id="cd09019">
    <property type="entry name" value="galactose_mutarotase_like"/>
    <property type="match status" value="1"/>
</dbReference>
<evidence type="ECO:0000256" key="4">
    <source>
        <dbReference type="ARBA" id="ARBA00023277"/>
    </source>
</evidence>
<dbReference type="PANTHER" id="PTHR10091:SF0">
    <property type="entry name" value="GALACTOSE MUTAROTASE"/>
    <property type="match status" value="1"/>
</dbReference>
<sequence>MNYSKRSMGEVNGADVTEFTFTNNNGMSFSSMNYGCIITKIIVPDKEGNKENVVLGFETLEEYRENKGPYLGAIVGRVAGRIKEGKFELNGKEYRLNTNTPPNHLHGGNIGWSEVVFASSIVEKDDAIGIRYTYHSPDGEEGYPGNFDLTVDYLLTNDNEIILSYSGKTDKETPVTVTNHSYFNLSGNNKRDILEHELIADVDRFLELREDFIPTGKMIPTNNTPFDFAEGKALKEGKDNDFEQNRIVGNGYDHPLVFAENGSHSAILRDRESGREMSLITNQPAVVLYTGNMLEDQYRFNGVIAKKYLGVCLETQGLPDAVNHPQFPSVVLKPGETYHAETKLKFRVTE</sequence>
<protein>
    <recommendedName>
        <fullName evidence="5">Aldose 1-epimerase</fullName>
        <ecNumber evidence="5">5.1.3.3</ecNumber>
    </recommendedName>
</protein>
<dbReference type="InterPro" id="IPR014718">
    <property type="entry name" value="GH-type_carb-bd"/>
</dbReference>
<comment type="caution">
    <text evidence="9">The sequence shown here is derived from an EMBL/GenBank/DDBJ whole genome shotgun (WGS) entry which is preliminary data.</text>
</comment>
<evidence type="ECO:0000313" key="10">
    <source>
        <dbReference type="Proteomes" id="UP000036045"/>
    </source>
</evidence>
<dbReference type="EMBL" id="LDPH01000006">
    <property type="protein sequence ID" value="KLV27053.1"/>
    <property type="molecule type" value="Genomic_DNA"/>
</dbReference>
<dbReference type="Pfam" id="PF01263">
    <property type="entry name" value="Aldose_epim"/>
    <property type="match status" value="1"/>
</dbReference>
<comment type="catalytic activity">
    <reaction evidence="5">
        <text>alpha-D-glucose = beta-D-glucose</text>
        <dbReference type="Rhea" id="RHEA:10264"/>
        <dbReference type="ChEBI" id="CHEBI:15903"/>
        <dbReference type="ChEBI" id="CHEBI:17925"/>
        <dbReference type="EC" id="5.1.3.3"/>
    </reaction>
</comment>
<keyword evidence="10" id="KW-1185">Reference proteome</keyword>
<feature type="active site" description="Proton acceptor" evidence="6">
    <location>
        <position position="314"/>
    </location>
</feature>
<dbReference type="InterPro" id="IPR015443">
    <property type="entry name" value="Aldose_1-epimerase"/>
</dbReference>
<dbReference type="GO" id="GO:0004034">
    <property type="term" value="F:aldose 1-epimerase activity"/>
    <property type="evidence" value="ECO:0007669"/>
    <property type="project" value="UniProtKB-EC"/>
</dbReference>
<evidence type="ECO:0000256" key="6">
    <source>
        <dbReference type="PIRSR" id="PIRSR005096-1"/>
    </source>
</evidence>
<feature type="active site" description="Proton donor" evidence="6">
    <location>
        <position position="180"/>
    </location>
</feature>
<evidence type="ECO:0000256" key="1">
    <source>
        <dbReference type="ARBA" id="ARBA00005028"/>
    </source>
</evidence>
<evidence type="ECO:0000256" key="5">
    <source>
        <dbReference type="PIRNR" id="PIRNR005096"/>
    </source>
</evidence>
<dbReference type="InterPro" id="IPR047215">
    <property type="entry name" value="Galactose_mutarotase-like"/>
</dbReference>
<dbReference type="PANTHER" id="PTHR10091">
    <property type="entry name" value="ALDOSE-1-EPIMERASE"/>
    <property type="match status" value="1"/>
</dbReference>
<name>A0A0J1IME3_NIACI</name>
<dbReference type="GO" id="GO:0030246">
    <property type="term" value="F:carbohydrate binding"/>
    <property type="evidence" value="ECO:0007669"/>
    <property type="project" value="InterPro"/>
</dbReference>
<dbReference type="NCBIfam" id="NF008277">
    <property type="entry name" value="PRK11055.1"/>
    <property type="match status" value="1"/>
</dbReference>
<dbReference type="GeneID" id="56348874"/>
<dbReference type="GO" id="GO:0006006">
    <property type="term" value="P:glucose metabolic process"/>
    <property type="evidence" value="ECO:0007669"/>
    <property type="project" value="TreeGrafter"/>
</dbReference>
<dbReference type="InterPro" id="IPR008183">
    <property type="entry name" value="Aldose_1/G6P_1-epimerase"/>
</dbReference>
<evidence type="ECO:0000256" key="2">
    <source>
        <dbReference type="ARBA" id="ARBA00006206"/>
    </source>
</evidence>
<dbReference type="PATRIC" id="fig|1397.4.peg.4942"/>
<gene>
    <name evidence="9" type="ORF">ABW02_08810</name>
</gene>
<proteinExistence type="inferred from homology"/>
<dbReference type="InterPro" id="IPR011013">
    <property type="entry name" value="Gal_mutarotase_sf_dom"/>
</dbReference>
<dbReference type="RefSeq" id="WP_047941594.1">
    <property type="nucleotide sequence ID" value="NZ_CP053989.1"/>
</dbReference>
<accession>A0A0J1IME3</accession>
<feature type="binding site" evidence="7">
    <location>
        <position position="253"/>
    </location>
    <ligand>
        <name>beta-D-galactose</name>
        <dbReference type="ChEBI" id="CHEBI:27667"/>
    </ligand>
</feature>
<feature type="binding site" evidence="8">
    <location>
        <begin position="180"/>
        <end position="182"/>
    </location>
    <ligand>
        <name>beta-D-galactose</name>
        <dbReference type="ChEBI" id="CHEBI:27667"/>
    </ligand>
</feature>
<dbReference type="Gene3D" id="2.70.98.10">
    <property type="match status" value="1"/>
</dbReference>
<evidence type="ECO:0000256" key="3">
    <source>
        <dbReference type="ARBA" id="ARBA00023235"/>
    </source>
</evidence>
<organism evidence="9 10">
    <name type="scientific">Niallia circulans</name>
    <name type="common">Bacillus circulans</name>
    <dbReference type="NCBI Taxonomy" id="1397"/>
    <lineage>
        <taxon>Bacteria</taxon>
        <taxon>Bacillati</taxon>
        <taxon>Bacillota</taxon>
        <taxon>Bacilli</taxon>
        <taxon>Bacillales</taxon>
        <taxon>Bacillaceae</taxon>
        <taxon>Niallia</taxon>
    </lineage>
</organism>